<dbReference type="AlphaFoldDB" id="A0A1I2PH09"/>
<evidence type="ECO:0000313" key="5">
    <source>
        <dbReference type="EMBL" id="SFG13267.1"/>
    </source>
</evidence>
<keyword evidence="1" id="KW-0805">Transcription regulation</keyword>
<evidence type="ECO:0000256" key="3">
    <source>
        <dbReference type="ARBA" id="ARBA00023163"/>
    </source>
</evidence>
<dbReference type="Proteomes" id="UP000198661">
    <property type="component" value="Unassembled WGS sequence"/>
</dbReference>
<dbReference type="GO" id="GO:0003700">
    <property type="term" value="F:DNA-binding transcription factor activity"/>
    <property type="evidence" value="ECO:0007669"/>
    <property type="project" value="TreeGrafter"/>
</dbReference>
<keyword evidence="6" id="KW-1185">Reference proteome</keyword>
<dbReference type="InterPro" id="IPR000843">
    <property type="entry name" value="HTH_LacI"/>
</dbReference>
<dbReference type="SMART" id="SM00354">
    <property type="entry name" value="HTH_LACI"/>
    <property type="match status" value="1"/>
</dbReference>
<dbReference type="Gene3D" id="1.10.260.40">
    <property type="entry name" value="lambda repressor-like DNA-binding domains"/>
    <property type="match status" value="1"/>
</dbReference>
<dbReference type="Pfam" id="PF13377">
    <property type="entry name" value="Peripla_BP_3"/>
    <property type="match status" value="1"/>
</dbReference>
<accession>A0A1I2PH09</accession>
<organism evidence="5 6">
    <name type="scientific">Planifilum fulgidum</name>
    <dbReference type="NCBI Taxonomy" id="201973"/>
    <lineage>
        <taxon>Bacteria</taxon>
        <taxon>Bacillati</taxon>
        <taxon>Bacillota</taxon>
        <taxon>Bacilli</taxon>
        <taxon>Bacillales</taxon>
        <taxon>Thermoactinomycetaceae</taxon>
        <taxon>Planifilum</taxon>
    </lineage>
</organism>
<dbReference type="STRING" id="201973.SAMN04488025_11716"/>
<protein>
    <submittedName>
        <fullName evidence="5">LacI family transcriptional regulator</fullName>
    </submittedName>
</protein>
<dbReference type="SUPFAM" id="SSF53822">
    <property type="entry name" value="Periplasmic binding protein-like I"/>
    <property type="match status" value="1"/>
</dbReference>
<feature type="domain" description="HTH lacI-type" evidence="4">
    <location>
        <begin position="1"/>
        <end position="36"/>
    </location>
</feature>
<dbReference type="EMBL" id="FOOK01000017">
    <property type="protein sequence ID" value="SFG13267.1"/>
    <property type="molecule type" value="Genomic_DNA"/>
</dbReference>
<dbReference type="PROSITE" id="PS50932">
    <property type="entry name" value="HTH_LACI_2"/>
    <property type="match status" value="1"/>
</dbReference>
<dbReference type="CDD" id="cd01392">
    <property type="entry name" value="HTH_LacI"/>
    <property type="match status" value="1"/>
</dbReference>
<dbReference type="CDD" id="cd06286">
    <property type="entry name" value="PBP1_CcpB-like"/>
    <property type="match status" value="1"/>
</dbReference>
<gene>
    <name evidence="5" type="ORF">SAMN04488025_11716</name>
</gene>
<dbReference type="PANTHER" id="PTHR30146:SF136">
    <property type="entry name" value="NTD BIOSYNTHESIS OPERON REGULATOR NTDR"/>
    <property type="match status" value="1"/>
</dbReference>
<dbReference type="SUPFAM" id="SSF47413">
    <property type="entry name" value="lambda repressor-like DNA-binding domains"/>
    <property type="match status" value="1"/>
</dbReference>
<dbReference type="GO" id="GO:0000976">
    <property type="term" value="F:transcription cis-regulatory region binding"/>
    <property type="evidence" value="ECO:0007669"/>
    <property type="project" value="TreeGrafter"/>
</dbReference>
<evidence type="ECO:0000259" key="4">
    <source>
        <dbReference type="PROSITE" id="PS50932"/>
    </source>
</evidence>
<reference evidence="5 6" key="1">
    <citation type="submission" date="2016-10" db="EMBL/GenBank/DDBJ databases">
        <authorList>
            <person name="de Groot N.N."/>
        </authorList>
    </citation>
    <scope>NUCLEOTIDE SEQUENCE [LARGE SCALE GENOMIC DNA]</scope>
    <source>
        <strain evidence="5 6">DSM 44945</strain>
    </source>
</reference>
<evidence type="ECO:0000256" key="1">
    <source>
        <dbReference type="ARBA" id="ARBA00023015"/>
    </source>
</evidence>
<sequence length="311" mass="34724">MLNGHPYVSERSRLAVEEAIRQLNYTPNSSAVHLKRGKTGVIAAIIKRIDHPFMSGLMQGIGEVALRKGYQIMVCQTRLQAREELRFLHLLQTKQVDGILLEDMQNDWKEVAPYAACGSLVLVNSYEEKANVPMVYVNNYNGARQALLHLVEKGHRAIAVCLAKRNNTLCTVQGPRWRAYQDVLAEAGIEINSRYVFENVGTSNVLSGKELFRAIREMSNKPTALFTGSDQVAAGFILEAQRHGVRIPEDIAVVGFDNQPIAELMDITTVYQPTREMGEHASEILFRLIEGSPVDPSVVEMPHQLVVRSTT</sequence>
<dbReference type="InterPro" id="IPR028082">
    <property type="entry name" value="Peripla_BP_I"/>
</dbReference>
<dbReference type="PANTHER" id="PTHR30146">
    <property type="entry name" value="LACI-RELATED TRANSCRIPTIONAL REPRESSOR"/>
    <property type="match status" value="1"/>
</dbReference>
<keyword evidence="2" id="KW-0238">DNA-binding</keyword>
<keyword evidence="3" id="KW-0804">Transcription</keyword>
<evidence type="ECO:0000256" key="2">
    <source>
        <dbReference type="ARBA" id="ARBA00023125"/>
    </source>
</evidence>
<name>A0A1I2PH09_9BACL</name>
<dbReference type="Gene3D" id="3.40.50.2300">
    <property type="match status" value="2"/>
</dbReference>
<evidence type="ECO:0000313" key="6">
    <source>
        <dbReference type="Proteomes" id="UP000198661"/>
    </source>
</evidence>
<proteinExistence type="predicted"/>
<dbReference type="InterPro" id="IPR046335">
    <property type="entry name" value="LacI/GalR-like_sensor"/>
</dbReference>
<dbReference type="InterPro" id="IPR010982">
    <property type="entry name" value="Lambda_DNA-bd_dom_sf"/>
</dbReference>